<gene>
    <name evidence="2" type="ORF">ISP15_16910</name>
</gene>
<protein>
    <recommendedName>
        <fullName evidence="4">Bacteriocin class II with double-glycine leader peptide</fullName>
    </recommendedName>
</protein>
<dbReference type="EMBL" id="JADIKJ010000022">
    <property type="protein sequence ID" value="MFK2902021.1"/>
    <property type="molecule type" value="Genomic_DNA"/>
</dbReference>
<evidence type="ECO:0008006" key="4">
    <source>
        <dbReference type="Google" id="ProtNLM"/>
    </source>
</evidence>
<keyword evidence="1" id="KW-1133">Transmembrane helix</keyword>
<evidence type="ECO:0000256" key="1">
    <source>
        <dbReference type="SAM" id="Phobius"/>
    </source>
</evidence>
<organism evidence="2 3">
    <name type="scientific">Dyella jejuensis</name>
    <dbReference type="NCBI Taxonomy" id="1432009"/>
    <lineage>
        <taxon>Bacteria</taxon>
        <taxon>Pseudomonadati</taxon>
        <taxon>Pseudomonadota</taxon>
        <taxon>Gammaproteobacteria</taxon>
        <taxon>Lysobacterales</taxon>
        <taxon>Rhodanobacteraceae</taxon>
        <taxon>Dyella</taxon>
    </lineage>
</organism>
<feature type="transmembrane region" description="Helical" evidence="1">
    <location>
        <begin position="21"/>
        <end position="40"/>
    </location>
</feature>
<proteinExistence type="predicted"/>
<feature type="transmembrane region" description="Helical" evidence="1">
    <location>
        <begin position="46"/>
        <end position="65"/>
    </location>
</feature>
<evidence type="ECO:0000313" key="3">
    <source>
        <dbReference type="Proteomes" id="UP001620461"/>
    </source>
</evidence>
<keyword evidence="1" id="KW-0472">Membrane</keyword>
<dbReference type="RefSeq" id="WP_404548980.1">
    <property type="nucleotide sequence ID" value="NZ_JADIKJ010000022.1"/>
</dbReference>
<dbReference type="Proteomes" id="UP001620461">
    <property type="component" value="Unassembled WGS sequence"/>
</dbReference>
<sequence>MQELTINEVELVSGSMTTNQCIGVYAIVGGVTGGVAGAFLGAGIGAFGGSSFGLAVGGAFGMIVCN</sequence>
<keyword evidence="3" id="KW-1185">Reference proteome</keyword>
<reference evidence="2 3" key="1">
    <citation type="submission" date="2020-10" db="EMBL/GenBank/DDBJ databases">
        <title>Phylogeny of dyella-like bacteria.</title>
        <authorList>
            <person name="Fu J."/>
        </authorList>
    </citation>
    <scope>NUCLEOTIDE SEQUENCE [LARGE SCALE GENOMIC DNA]</scope>
    <source>
        <strain evidence="2 3">JP1</strain>
    </source>
</reference>
<comment type="caution">
    <text evidence="2">The sequence shown here is derived from an EMBL/GenBank/DDBJ whole genome shotgun (WGS) entry which is preliminary data.</text>
</comment>
<name>A0ABW8JP55_9GAMM</name>
<keyword evidence="1" id="KW-0812">Transmembrane</keyword>
<evidence type="ECO:0000313" key="2">
    <source>
        <dbReference type="EMBL" id="MFK2902021.1"/>
    </source>
</evidence>
<accession>A0ABW8JP55</accession>